<organism evidence="1 2">
    <name type="scientific">Caulobacter ginsengisoli</name>
    <dbReference type="NCBI Taxonomy" id="400775"/>
    <lineage>
        <taxon>Bacteria</taxon>
        <taxon>Pseudomonadati</taxon>
        <taxon>Pseudomonadota</taxon>
        <taxon>Alphaproteobacteria</taxon>
        <taxon>Caulobacterales</taxon>
        <taxon>Caulobacteraceae</taxon>
        <taxon>Caulobacter</taxon>
    </lineage>
</organism>
<evidence type="ECO:0000313" key="2">
    <source>
        <dbReference type="Proteomes" id="UP001228905"/>
    </source>
</evidence>
<accession>A0ABU0IY07</accession>
<reference evidence="1 2" key="1">
    <citation type="submission" date="2023-07" db="EMBL/GenBank/DDBJ databases">
        <title>Genomic Encyclopedia of Type Strains, Phase IV (KMG-IV): sequencing the most valuable type-strain genomes for metagenomic binning, comparative biology and taxonomic classification.</title>
        <authorList>
            <person name="Goeker M."/>
        </authorList>
    </citation>
    <scope>NUCLEOTIDE SEQUENCE [LARGE SCALE GENOMIC DNA]</scope>
    <source>
        <strain evidence="1 2">DSM 18695</strain>
    </source>
</reference>
<dbReference type="RefSeq" id="WP_307352202.1">
    <property type="nucleotide sequence ID" value="NZ_JAUSVS010000010.1"/>
</dbReference>
<evidence type="ECO:0000313" key="1">
    <source>
        <dbReference type="EMBL" id="MDQ0466245.1"/>
    </source>
</evidence>
<proteinExistence type="predicted"/>
<gene>
    <name evidence="1" type="ORF">QO010_004038</name>
</gene>
<comment type="caution">
    <text evidence="1">The sequence shown here is derived from an EMBL/GenBank/DDBJ whole genome shotgun (WGS) entry which is preliminary data.</text>
</comment>
<protein>
    <submittedName>
        <fullName evidence="1">Uncharacterized protein</fullName>
    </submittedName>
</protein>
<sequence>MNIPYQITPAEWLEISSSQEIRDALWMHDDETADDLAGWTFGVRFDYATDCPGYAGPLYLLQGGAGPEVPPLAIIRNAAGQLELVPPEV</sequence>
<dbReference type="Proteomes" id="UP001228905">
    <property type="component" value="Unassembled WGS sequence"/>
</dbReference>
<dbReference type="EMBL" id="JAUSVS010000010">
    <property type="protein sequence ID" value="MDQ0466245.1"/>
    <property type="molecule type" value="Genomic_DNA"/>
</dbReference>
<name>A0ABU0IY07_9CAUL</name>
<keyword evidence="2" id="KW-1185">Reference proteome</keyword>